<proteinExistence type="predicted"/>
<feature type="compositionally biased region" description="Basic and acidic residues" evidence="1">
    <location>
        <begin position="29"/>
        <end position="40"/>
    </location>
</feature>
<organism evidence="2 3">
    <name type="scientific">Pseudomonas retamae</name>
    <dbReference type="NCBI Taxonomy" id="702110"/>
    <lineage>
        <taxon>Bacteria</taxon>
        <taxon>Pseudomonadati</taxon>
        <taxon>Pseudomonadota</taxon>
        <taxon>Gammaproteobacteria</taxon>
        <taxon>Pseudomonadales</taxon>
        <taxon>Pseudomonadaceae</taxon>
        <taxon>Pseudomonas</taxon>
    </lineage>
</organism>
<keyword evidence="3" id="KW-1185">Reference proteome</keyword>
<reference evidence="2 3" key="1">
    <citation type="submission" date="2024-10" db="EMBL/GenBank/DDBJ databases">
        <title>Whole genome of Pseudomonas sp Strain RB5.</title>
        <authorList>
            <person name="Selami N."/>
        </authorList>
    </citation>
    <scope>NUCLEOTIDE SEQUENCE [LARGE SCALE GENOMIC DNA]</scope>
    <source>
        <strain evidence="2 3">RB5</strain>
    </source>
</reference>
<dbReference type="EMBL" id="JBIEIL010000001">
    <property type="protein sequence ID" value="MFG6203336.1"/>
    <property type="molecule type" value="Genomic_DNA"/>
</dbReference>
<dbReference type="RefSeq" id="WP_208940832.1">
    <property type="nucleotide sequence ID" value="NZ_JBIEIL010000001.1"/>
</dbReference>
<protein>
    <recommendedName>
        <fullName evidence="4">Serine kinase/phosphatase</fullName>
    </recommendedName>
</protein>
<evidence type="ECO:0008006" key="4">
    <source>
        <dbReference type="Google" id="ProtNLM"/>
    </source>
</evidence>
<feature type="compositionally biased region" description="Basic and acidic residues" evidence="1">
    <location>
        <begin position="59"/>
        <end position="68"/>
    </location>
</feature>
<name>A0ABW7D7F2_9PSED</name>
<evidence type="ECO:0000256" key="1">
    <source>
        <dbReference type="SAM" id="MobiDB-lite"/>
    </source>
</evidence>
<dbReference type="Proteomes" id="UP001605918">
    <property type="component" value="Unassembled WGS sequence"/>
</dbReference>
<feature type="compositionally biased region" description="Acidic residues" evidence="1">
    <location>
        <begin position="69"/>
        <end position="79"/>
    </location>
</feature>
<feature type="compositionally biased region" description="Acidic residues" evidence="1">
    <location>
        <begin position="41"/>
        <end position="56"/>
    </location>
</feature>
<gene>
    <name evidence="2" type="ORF">ACGSLL_03135</name>
</gene>
<evidence type="ECO:0000313" key="3">
    <source>
        <dbReference type="Proteomes" id="UP001605918"/>
    </source>
</evidence>
<feature type="region of interest" description="Disordered" evidence="1">
    <location>
        <begin position="1"/>
        <end position="79"/>
    </location>
</feature>
<sequence length="79" mass="8705">MNNDPNLQGGSGEHDPLPTTPDPLSPGRTEVDPMKDRGIDELPDNEGEIPLDDDSTGLDPERVRRETDNAEMDDQPNPR</sequence>
<evidence type="ECO:0000313" key="2">
    <source>
        <dbReference type="EMBL" id="MFG6203336.1"/>
    </source>
</evidence>
<accession>A0ABW7D7F2</accession>
<comment type="caution">
    <text evidence="2">The sequence shown here is derived from an EMBL/GenBank/DDBJ whole genome shotgun (WGS) entry which is preliminary data.</text>
</comment>